<dbReference type="EMBL" id="CP101527">
    <property type="protein sequence ID" value="UZW74408.1"/>
    <property type="molecule type" value="Genomic_DNA"/>
</dbReference>
<keyword evidence="7" id="KW-1185">Reference proteome</keyword>
<dbReference type="Gene3D" id="1.20.120.1490">
    <property type="match status" value="1"/>
</dbReference>
<dbReference type="GO" id="GO:0030288">
    <property type="term" value="C:outer membrane-bounded periplasmic space"/>
    <property type="evidence" value="ECO:0007669"/>
    <property type="project" value="TreeGrafter"/>
</dbReference>
<dbReference type="InterPro" id="IPR052211">
    <property type="entry name" value="Cpx_auxiliary_protein"/>
</dbReference>
<dbReference type="AlphaFoldDB" id="A0A9E8KNJ7"/>
<dbReference type="PIRSF" id="PIRSF034445">
    <property type="entry name" value="CpxP_Spy"/>
    <property type="match status" value="1"/>
</dbReference>
<gene>
    <name evidence="6" type="ORF">NNL22_15495</name>
</gene>
<keyword evidence="3 5" id="KW-0732">Signal</keyword>
<accession>A0A9E8KNJ7</accession>
<proteinExistence type="inferred from homology"/>
<dbReference type="GO" id="GO:0051082">
    <property type="term" value="F:unfolded protein binding"/>
    <property type="evidence" value="ECO:0007669"/>
    <property type="project" value="TreeGrafter"/>
</dbReference>
<dbReference type="Proteomes" id="UP001164472">
    <property type="component" value="Chromosome"/>
</dbReference>
<evidence type="ECO:0000256" key="1">
    <source>
        <dbReference type="ARBA" id="ARBA00004418"/>
    </source>
</evidence>
<dbReference type="CDD" id="cd09916">
    <property type="entry name" value="CpxP_like"/>
    <property type="match status" value="1"/>
</dbReference>
<reference evidence="6" key="1">
    <citation type="submission" date="2022-07" db="EMBL/GenBank/DDBJ databases">
        <title>Alkalimarinus sp. nov., isolated from gut of a Alitta virens.</title>
        <authorList>
            <person name="Yang A.I."/>
            <person name="Shin N.-R."/>
        </authorList>
    </citation>
    <scope>NUCLEOTIDE SEQUENCE</scope>
    <source>
        <strain evidence="6">FA028</strain>
    </source>
</reference>
<evidence type="ECO:0000256" key="2">
    <source>
        <dbReference type="ARBA" id="ARBA00008441"/>
    </source>
</evidence>
<evidence type="ECO:0000313" key="7">
    <source>
        <dbReference type="Proteomes" id="UP001164472"/>
    </source>
</evidence>
<dbReference type="KEGG" id="asem:NNL22_15495"/>
<dbReference type="Pfam" id="PF07813">
    <property type="entry name" value="LTXXQ"/>
    <property type="match status" value="1"/>
</dbReference>
<evidence type="ECO:0000313" key="6">
    <source>
        <dbReference type="EMBL" id="UZW74408.1"/>
    </source>
</evidence>
<sequence length="162" mass="18638">MKKLMTNKRTRMAVVLPSILAAGLFTIGAANADAGWFGKDKHDRGERHYEKMEHLADKLDMTDEQEIQLKEILKSAKADSKANKTSRREMRKEMMMLNPDDPEFMVKVEAQADVVASQVKAKMLSFAKVRKDVYAILTAEQKQEMQTLMEKRMKKMEGRKKD</sequence>
<dbReference type="InterPro" id="IPR012899">
    <property type="entry name" value="LTXXQ"/>
</dbReference>
<evidence type="ECO:0000256" key="4">
    <source>
        <dbReference type="ARBA" id="ARBA00022764"/>
    </source>
</evidence>
<name>A0A9E8KNJ7_9ALTE</name>
<dbReference type="RefSeq" id="WP_251812941.1">
    <property type="nucleotide sequence ID" value="NZ_CP101527.1"/>
</dbReference>
<organism evidence="6 7">
    <name type="scientific">Alkalimarinus sediminis</name>
    <dbReference type="NCBI Taxonomy" id="1632866"/>
    <lineage>
        <taxon>Bacteria</taxon>
        <taxon>Pseudomonadati</taxon>
        <taxon>Pseudomonadota</taxon>
        <taxon>Gammaproteobacteria</taxon>
        <taxon>Alteromonadales</taxon>
        <taxon>Alteromonadaceae</taxon>
        <taxon>Alkalimarinus</taxon>
    </lineage>
</organism>
<comment type="subcellular location">
    <subcellularLocation>
        <location evidence="1">Periplasm</location>
    </subcellularLocation>
</comment>
<evidence type="ECO:0000256" key="5">
    <source>
        <dbReference type="SAM" id="SignalP"/>
    </source>
</evidence>
<feature type="chain" id="PRO_5039111880" evidence="5">
    <location>
        <begin position="33"/>
        <end position="162"/>
    </location>
</feature>
<comment type="similarity">
    <text evidence="2">Belongs to the CpxP/Spy family.</text>
</comment>
<dbReference type="PANTHER" id="PTHR38102">
    <property type="entry name" value="PERIPLASMIC CHAPERONE SPY"/>
    <property type="match status" value="1"/>
</dbReference>
<evidence type="ECO:0000256" key="3">
    <source>
        <dbReference type="ARBA" id="ARBA00022729"/>
    </source>
</evidence>
<dbReference type="PANTHER" id="PTHR38102:SF1">
    <property type="entry name" value="PERIPLASMIC CHAPERONE SPY"/>
    <property type="match status" value="1"/>
</dbReference>
<feature type="signal peptide" evidence="5">
    <location>
        <begin position="1"/>
        <end position="32"/>
    </location>
</feature>
<keyword evidence="4" id="KW-0574">Periplasm</keyword>
<protein>
    <submittedName>
        <fullName evidence="6">Spy/CpxP family protein refolding chaperone</fullName>
    </submittedName>
</protein>